<feature type="transmembrane region" description="Helical" evidence="15">
    <location>
        <begin position="12"/>
        <end position="33"/>
    </location>
</feature>
<keyword evidence="7" id="KW-0249">Electron transport</keyword>
<dbReference type="InterPro" id="IPR039261">
    <property type="entry name" value="FNR_nucleotide-bd"/>
</dbReference>
<dbReference type="RefSeq" id="XP_033534305.1">
    <property type="nucleotide sequence ID" value="XM_033680695.1"/>
</dbReference>
<dbReference type="Proteomes" id="UP000504638">
    <property type="component" value="Unplaced"/>
</dbReference>
<comment type="subcellular location">
    <subcellularLocation>
        <location evidence="1">Cell membrane</location>
        <topology evidence="1">Multi-pass membrane protein</topology>
    </subcellularLocation>
</comment>
<dbReference type="GO" id="GO:0006826">
    <property type="term" value="P:iron ion transport"/>
    <property type="evidence" value="ECO:0007669"/>
    <property type="project" value="UniProtKB-ARBA"/>
</dbReference>
<feature type="transmembrane region" description="Helical" evidence="15">
    <location>
        <begin position="91"/>
        <end position="109"/>
    </location>
</feature>
<keyword evidence="10" id="KW-0406">Ion transport</keyword>
<dbReference type="AlphaFoldDB" id="A0A6G1G3N1"/>
<feature type="compositionally biased region" description="Low complexity" evidence="14">
    <location>
        <begin position="648"/>
        <end position="663"/>
    </location>
</feature>
<dbReference type="GO" id="GO:0052851">
    <property type="term" value="F:ferric-chelate reductase (NADPH) activity"/>
    <property type="evidence" value="ECO:0007669"/>
    <property type="project" value="UniProtKB-EC"/>
</dbReference>
<gene>
    <name evidence="17 19" type="ORF">P152DRAFT_466528</name>
</gene>
<keyword evidence="18" id="KW-1185">Reference proteome</keyword>
<evidence type="ECO:0000256" key="12">
    <source>
        <dbReference type="ARBA" id="ARBA00023180"/>
    </source>
</evidence>
<feature type="transmembrane region" description="Helical" evidence="15">
    <location>
        <begin position="129"/>
        <end position="150"/>
    </location>
</feature>
<dbReference type="SFLD" id="SFLDG01168">
    <property type="entry name" value="Ferric_reductase_subgroup_(FRE"/>
    <property type="match status" value="1"/>
</dbReference>
<dbReference type="Gene3D" id="2.40.30.10">
    <property type="entry name" value="Translation factors"/>
    <property type="match status" value="1"/>
</dbReference>
<feature type="region of interest" description="Disordered" evidence="14">
    <location>
        <begin position="637"/>
        <end position="671"/>
    </location>
</feature>
<dbReference type="GeneID" id="54421265"/>
<keyword evidence="9" id="KW-0560">Oxidoreductase</keyword>
<evidence type="ECO:0000256" key="1">
    <source>
        <dbReference type="ARBA" id="ARBA00004651"/>
    </source>
</evidence>
<evidence type="ECO:0000256" key="15">
    <source>
        <dbReference type="SAM" id="Phobius"/>
    </source>
</evidence>
<evidence type="ECO:0000256" key="13">
    <source>
        <dbReference type="ARBA" id="ARBA00048483"/>
    </source>
</evidence>
<evidence type="ECO:0000256" key="14">
    <source>
        <dbReference type="SAM" id="MobiDB-lite"/>
    </source>
</evidence>
<evidence type="ECO:0000256" key="8">
    <source>
        <dbReference type="ARBA" id="ARBA00022989"/>
    </source>
</evidence>
<dbReference type="InterPro" id="IPR013112">
    <property type="entry name" value="FAD-bd_8"/>
</dbReference>
<feature type="domain" description="FAD-binding FR-type" evidence="16">
    <location>
        <begin position="291"/>
        <end position="418"/>
    </location>
</feature>
<dbReference type="Pfam" id="PF08030">
    <property type="entry name" value="NAD_binding_6"/>
    <property type="match status" value="1"/>
</dbReference>
<keyword evidence="8 15" id="KW-1133">Transmembrane helix</keyword>
<evidence type="ECO:0000256" key="9">
    <source>
        <dbReference type="ARBA" id="ARBA00023002"/>
    </source>
</evidence>
<dbReference type="Pfam" id="PF01794">
    <property type="entry name" value="Ferric_reduct"/>
    <property type="match status" value="1"/>
</dbReference>
<dbReference type="EMBL" id="ML975157">
    <property type="protein sequence ID" value="KAF1812674.1"/>
    <property type="molecule type" value="Genomic_DNA"/>
</dbReference>
<comment type="catalytic activity">
    <reaction evidence="13">
        <text>2 a Fe(II)-siderophore + NADP(+) + H(+) = 2 a Fe(III)-siderophore + NADPH</text>
        <dbReference type="Rhea" id="RHEA:28795"/>
        <dbReference type="Rhea" id="RHEA-COMP:11342"/>
        <dbReference type="Rhea" id="RHEA-COMP:11344"/>
        <dbReference type="ChEBI" id="CHEBI:15378"/>
        <dbReference type="ChEBI" id="CHEBI:29033"/>
        <dbReference type="ChEBI" id="CHEBI:29034"/>
        <dbReference type="ChEBI" id="CHEBI:57783"/>
        <dbReference type="ChEBI" id="CHEBI:58349"/>
        <dbReference type="EC" id="1.16.1.9"/>
    </reaction>
</comment>
<organism evidence="17">
    <name type="scientific">Eremomyces bilateralis CBS 781.70</name>
    <dbReference type="NCBI Taxonomy" id="1392243"/>
    <lineage>
        <taxon>Eukaryota</taxon>
        <taxon>Fungi</taxon>
        <taxon>Dikarya</taxon>
        <taxon>Ascomycota</taxon>
        <taxon>Pezizomycotina</taxon>
        <taxon>Dothideomycetes</taxon>
        <taxon>Dothideomycetes incertae sedis</taxon>
        <taxon>Eremomycetales</taxon>
        <taxon>Eremomycetaceae</taxon>
        <taxon>Eremomyces</taxon>
    </lineage>
</organism>
<dbReference type="GO" id="GO:0005886">
    <property type="term" value="C:plasma membrane"/>
    <property type="evidence" value="ECO:0007669"/>
    <property type="project" value="UniProtKB-SubCell"/>
</dbReference>
<evidence type="ECO:0000259" key="16">
    <source>
        <dbReference type="PROSITE" id="PS51384"/>
    </source>
</evidence>
<dbReference type="EC" id="1.16.1.9" evidence="3"/>
<evidence type="ECO:0000256" key="10">
    <source>
        <dbReference type="ARBA" id="ARBA00023065"/>
    </source>
</evidence>
<dbReference type="SFLD" id="SFLDS00052">
    <property type="entry name" value="Ferric_Reductase_Domain"/>
    <property type="match status" value="1"/>
</dbReference>
<dbReference type="InterPro" id="IPR017938">
    <property type="entry name" value="Riboflavin_synthase-like_b-brl"/>
</dbReference>
<dbReference type="InterPro" id="IPR051410">
    <property type="entry name" value="Ferric/Cupric_Reductase"/>
</dbReference>
<dbReference type="InterPro" id="IPR017927">
    <property type="entry name" value="FAD-bd_FR_type"/>
</dbReference>
<evidence type="ECO:0000313" key="17">
    <source>
        <dbReference type="EMBL" id="KAF1812674.1"/>
    </source>
</evidence>
<feature type="region of interest" description="Disordered" evidence="14">
    <location>
        <begin position="577"/>
        <end position="604"/>
    </location>
</feature>
<evidence type="ECO:0000256" key="5">
    <source>
        <dbReference type="ARBA" id="ARBA00022475"/>
    </source>
</evidence>
<comment type="similarity">
    <text evidence="2">Belongs to the ferric reductase (FRE) family.</text>
</comment>
<keyword evidence="6 15" id="KW-0812">Transmembrane</keyword>
<evidence type="ECO:0000256" key="11">
    <source>
        <dbReference type="ARBA" id="ARBA00023136"/>
    </source>
</evidence>
<feature type="transmembrane region" description="Helical" evidence="15">
    <location>
        <begin position="227"/>
        <end position="247"/>
    </location>
</feature>
<keyword evidence="12" id="KW-0325">Glycoprotein</keyword>
<evidence type="ECO:0000256" key="2">
    <source>
        <dbReference type="ARBA" id="ARBA00006278"/>
    </source>
</evidence>
<dbReference type="InterPro" id="IPR013121">
    <property type="entry name" value="Fe_red_NAD-bd_6"/>
</dbReference>
<reference evidence="19" key="3">
    <citation type="submission" date="2025-04" db="UniProtKB">
        <authorList>
            <consortium name="RefSeq"/>
        </authorList>
    </citation>
    <scope>IDENTIFICATION</scope>
    <source>
        <strain evidence="19">CBS 781.70</strain>
    </source>
</reference>
<evidence type="ECO:0000313" key="19">
    <source>
        <dbReference type="RefSeq" id="XP_033534305.1"/>
    </source>
</evidence>
<evidence type="ECO:0000256" key="3">
    <source>
        <dbReference type="ARBA" id="ARBA00012668"/>
    </source>
</evidence>
<proteinExistence type="inferred from homology"/>
<sequence>MPPLMSFPQAYWGVVGTTIAIACIANVTNYFIYRQRIWAASKRSPDPSRPKSLLAETYATLTAVTREASNASLTSVTISNWHMRFPTLGKTSLIVANIILIVALGLYGFDTRDRWSMENIGYRTGFVTISQIPLIFLLAGKNNIIGYLTGLGYERLNWLHRWTARCLLFSATIHMGYWFTAWAPYGGFIERKIRTDPLTQRGLIAWCILLWIVISSIAPIRGWRYEIFVAQHIISIGALIGVLMIHTPKEVHIFLWLPVAFFFFDRVARILRVLYLNLSIFHPKQRRSGAMNSAWACRAELTPLAPDHTRLTIRNPPMSWRPGQHVYLSCHSIAPLQSHPFSIASLPSDGKMDFVIRARTGGTRRLHHVASKDQQAPILPTAETKERTDSQSDQVSLPITIESRMAAIEGPYGIMRPPEQFDSLVLFAGSTGATFCVPIIRDVVRRWSAMHSASPTSHRALSIYPPDIAATRRIRFIWAVKSRHQLAWFCSQLCDAKSEVESLRANGVDVQLDVSVCCTCDDEYVGEHRNLLQSLGHFHYGEKRPEPKVTHGEVKQVQPAASDGSLAVDEKSALKKGIAPSDGVPVQVHEVDSQSSDNDQDPQSNTGGCGPSGCCCCAPTDASAPSEFVCRCGITPADSESRPSSAEPPKLTKSSTSPSLHPSINLATGRPTPEPIIRAVLEKARGETGVLACGPLGMMDGVRGATVRLSDERAVHKGTGAQGIWYYGEGFGW</sequence>
<dbReference type="Gene3D" id="3.40.50.80">
    <property type="entry name" value="Nucleotide-binding domain of ferredoxin-NADP reductase (FNR) module"/>
    <property type="match status" value="1"/>
</dbReference>
<dbReference type="InterPro" id="IPR013130">
    <property type="entry name" value="Fe3_Rdtase_TM_dom"/>
</dbReference>
<keyword evidence="5" id="KW-1003">Cell membrane</keyword>
<feature type="transmembrane region" description="Helical" evidence="15">
    <location>
        <begin position="162"/>
        <end position="183"/>
    </location>
</feature>
<dbReference type="PANTHER" id="PTHR32361">
    <property type="entry name" value="FERRIC/CUPRIC REDUCTASE TRANSMEMBRANE COMPONENT"/>
    <property type="match status" value="1"/>
</dbReference>
<evidence type="ECO:0000256" key="4">
    <source>
        <dbReference type="ARBA" id="ARBA00022448"/>
    </source>
</evidence>
<dbReference type="SUPFAM" id="SSF52343">
    <property type="entry name" value="Ferredoxin reductase-like, C-terminal NADP-linked domain"/>
    <property type="match status" value="1"/>
</dbReference>
<reference evidence="19" key="2">
    <citation type="submission" date="2020-04" db="EMBL/GenBank/DDBJ databases">
        <authorList>
            <consortium name="NCBI Genome Project"/>
        </authorList>
    </citation>
    <scope>NUCLEOTIDE SEQUENCE</scope>
    <source>
        <strain evidence="19">CBS 781.70</strain>
    </source>
</reference>
<feature type="transmembrane region" description="Helical" evidence="15">
    <location>
        <begin position="203"/>
        <end position="220"/>
    </location>
</feature>
<dbReference type="SUPFAM" id="SSF63380">
    <property type="entry name" value="Riboflavin synthase domain-like"/>
    <property type="match status" value="1"/>
</dbReference>
<evidence type="ECO:0000256" key="7">
    <source>
        <dbReference type="ARBA" id="ARBA00022982"/>
    </source>
</evidence>
<keyword evidence="11 15" id="KW-0472">Membrane</keyword>
<reference evidence="17 19" key="1">
    <citation type="submission" date="2020-01" db="EMBL/GenBank/DDBJ databases">
        <authorList>
            <consortium name="DOE Joint Genome Institute"/>
            <person name="Haridas S."/>
            <person name="Albert R."/>
            <person name="Binder M."/>
            <person name="Bloem J."/>
            <person name="Labutti K."/>
            <person name="Salamov A."/>
            <person name="Andreopoulos B."/>
            <person name="Baker S.E."/>
            <person name="Barry K."/>
            <person name="Bills G."/>
            <person name="Bluhm B.H."/>
            <person name="Cannon C."/>
            <person name="Castanera R."/>
            <person name="Culley D.E."/>
            <person name="Daum C."/>
            <person name="Ezra D."/>
            <person name="Gonzalez J.B."/>
            <person name="Henrissat B."/>
            <person name="Kuo A."/>
            <person name="Liang C."/>
            <person name="Lipzen A."/>
            <person name="Lutzoni F."/>
            <person name="Magnuson J."/>
            <person name="Mondo S."/>
            <person name="Nolan M."/>
            <person name="Ohm R."/>
            <person name="Pangilinan J."/>
            <person name="Park H.-J."/>
            <person name="Ramirez L."/>
            <person name="Alfaro M."/>
            <person name="Sun H."/>
            <person name="Tritt A."/>
            <person name="Yoshinaga Y."/>
            <person name="Zwiers L.-H."/>
            <person name="Turgeon B.G."/>
            <person name="Goodwin S.B."/>
            <person name="Spatafora J.W."/>
            <person name="Crous P.W."/>
            <person name="Grigoriev I.V."/>
        </authorList>
    </citation>
    <scope>NUCLEOTIDE SEQUENCE</scope>
    <source>
        <strain evidence="17 19">CBS 781.70</strain>
    </source>
</reference>
<accession>A0A6G1G3N1</accession>
<evidence type="ECO:0000256" key="6">
    <source>
        <dbReference type="ARBA" id="ARBA00022692"/>
    </source>
</evidence>
<dbReference type="PROSITE" id="PS51384">
    <property type="entry name" value="FAD_FR"/>
    <property type="match status" value="1"/>
</dbReference>
<protein>
    <recommendedName>
        <fullName evidence="3">ferric-chelate reductase (NADPH)</fullName>
        <ecNumber evidence="3">1.16.1.9</ecNumber>
    </recommendedName>
</protein>
<dbReference type="OrthoDB" id="3944240at2759"/>
<dbReference type="PANTHER" id="PTHR32361:SF9">
    <property type="entry name" value="FERRIC REDUCTASE TRANSMEMBRANE COMPONENT 3-RELATED"/>
    <property type="match status" value="1"/>
</dbReference>
<dbReference type="GO" id="GO:0006879">
    <property type="term" value="P:intracellular iron ion homeostasis"/>
    <property type="evidence" value="ECO:0007669"/>
    <property type="project" value="TreeGrafter"/>
</dbReference>
<dbReference type="Pfam" id="PF08022">
    <property type="entry name" value="FAD_binding_8"/>
    <property type="match status" value="1"/>
</dbReference>
<feature type="compositionally biased region" description="Low complexity" evidence="14">
    <location>
        <begin position="593"/>
        <end position="604"/>
    </location>
</feature>
<dbReference type="GO" id="GO:0015677">
    <property type="term" value="P:copper ion import"/>
    <property type="evidence" value="ECO:0007669"/>
    <property type="project" value="TreeGrafter"/>
</dbReference>
<keyword evidence="4" id="KW-0813">Transport</keyword>
<evidence type="ECO:0000313" key="18">
    <source>
        <dbReference type="Proteomes" id="UP000504638"/>
    </source>
</evidence>
<dbReference type="CDD" id="cd06186">
    <property type="entry name" value="NOX_Duox_like_FAD_NADP"/>
    <property type="match status" value="1"/>
</dbReference>
<name>A0A6G1G3N1_9PEZI</name>